<comment type="caution">
    <text evidence="4">The sequence shown here is derived from an EMBL/GenBank/DDBJ whole genome shotgun (WGS) entry which is preliminary data.</text>
</comment>
<dbReference type="Gene3D" id="3.40.190.120">
    <property type="entry name" value="Osmoprotection protein (prox), domain 2"/>
    <property type="match status" value="1"/>
</dbReference>
<proteinExistence type="predicted"/>
<evidence type="ECO:0000313" key="5">
    <source>
        <dbReference type="Proteomes" id="UP001226577"/>
    </source>
</evidence>
<feature type="chain" id="PRO_5045173553" evidence="2">
    <location>
        <begin position="31"/>
        <end position="313"/>
    </location>
</feature>
<dbReference type="SUPFAM" id="SSF53850">
    <property type="entry name" value="Periplasmic binding protein-like II"/>
    <property type="match status" value="1"/>
</dbReference>
<dbReference type="PROSITE" id="PS51257">
    <property type="entry name" value="PROKAR_LIPOPROTEIN"/>
    <property type="match status" value="1"/>
</dbReference>
<keyword evidence="2" id="KW-0732">Signal</keyword>
<organism evidence="4 5">
    <name type="scientific">Pseudarthrobacter enclensis</name>
    <dbReference type="NCBI Taxonomy" id="993070"/>
    <lineage>
        <taxon>Bacteria</taxon>
        <taxon>Bacillati</taxon>
        <taxon>Actinomycetota</taxon>
        <taxon>Actinomycetes</taxon>
        <taxon>Micrococcales</taxon>
        <taxon>Micrococcaceae</taxon>
        <taxon>Pseudarthrobacter</taxon>
    </lineage>
</organism>
<dbReference type="Gene3D" id="3.40.190.10">
    <property type="entry name" value="Periplasmic binding protein-like II"/>
    <property type="match status" value="1"/>
</dbReference>
<dbReference type="Pfam" id="PF04069">
    <property type="entry name" value="OpuAC"/>
    <property type="match status" value="1"/>
</dbReference>
<dbReference type="EMBL" id="JAUSRE010000023">
    <property type="protein sequence ID" value="MDP9890148.1"/>
    <property type="molecule type" value="Genomic_DNA"/>
</dbReference>
<keyword evidence="5" id="KW-1185">Reference proteome</keyword>
<reference evidence="4 5" key="1">
    <citation type="submission" date="2023-07" db="EMBL/GenBank/DDBJ databases">
        <title>Sorghum-associated microbial communities from plants grown in Nebraska, USA.</title>
        <authorList>
            <person name="Schachtman D."/>
        </authorList>
    </citation>
    <scope>NUCLEOTIDE SEQUENCE [LARGE SCALE GENOMIC DNA]</scope>
    <source>
        <strain evidence="4 5">CC222</strain>
    </source>
</reference>
<dbReference type="InterPro" id="IPR007210">
    <property type="entry name" value="ABC_Gly_betaine_transp_sub-bd"/>
</dbReference>
<dbReference type="Proteomes" id="UP001226577">
    <property type="component" value="Unassembled WGS sequence"/>
</dbReference>
<evidence type="ECO:0000256" key="2">
    <source>
        <dbReference type="SAM" id="SignalP"/>
    </source>
</evidence>
<feature type="domain" description="ABC-type glycine betaine transport system substrate-binding" evidence="3">
    <location>
        <begin position="46"/>
        <end position="307"/>
    </location>
</feature>
<gene>
    <name evidence="4" type="ORF">J2X98_003760</name>
</gene>
<sequence length="313" mass="32149">MGFPFKPSRLAALAAGAALTLGLGACSSGAEPLAKPSPGSPGTGAPLVVGSANFPESQILADIYSGALNAAGISASTKPNIGSREVYVRALQDGSIDLVPDYSGNLLRYVDKNATAVSAEDVMKDLPGKLPQGLKVLNASTAEDKDSIVVTEATAAKYGLKTLADLGKVCDKITLGMPPEAQGRPQGLPGLKAKYGCVPGQFLPFSDGGGPVTVKALLDDKIQAADVFTTSPLIAQNHLLTLEDPANNFAAQQVVPLVRTDRVDSKAAEVLNKVSASLTTGDLVKLNDQVSGSSKQNPEDAAAAWLKDKGLTQ</sequence>
<feature type="region of interest" description="Disordered" evidence="1">
    <location>
        <begin position="289"/>
        <end position="313"/>
    </location>
</feature>
<accession>A0ABT9RY18</accession>
<dbReference type="CDD" id="cd13606">
    <property type="entry name" value="PBP2_ProX_like"/>
    <property type="match status" value="1"/>
</dbReference>
<evidence type="ECO:0000313" key="4">
    <source>
        <dbReference type="EMBL" id="MDP9890148.1"/>
    </source>
</evidence>
<name>A0ABT9RY18_9MICC</name>
<evidence type="ECO:0000256" key="1">
    <source>
        <dbReference type="SAM" id="MobiDB-lite"/>
    </source>
</evidence>
<protein>
    <submittedName>
        <fullName evidence="4">Osmoprotectant transport system substrate-binding protein</fullName>
    </submittedName>
</protein>
<feature type="signal peptide" evidence="2">
    <location>
        <begin position="1"/>
        <end position="30"/>
    </location>
</feature>
<dbReference type="RefSeq" id="WP_307311063.1">
    <property type="nucleotide sequence ID" value="NZ_JAUSRE010000023.1"/>
</dbReference>
<evidence type="ECO:0000259" key="3">
    <source>
        <dbReference type="Pfam" id="PF04069"/>
    </source>
</evidence>